<dbReference type="PROSITE" id="PS50235">
    <property type="entry name" value="USP_3"/>
    <property type="match status" value="1"/>
</dbReference>
<dbReference type="SMART" id="SM00695">
    <property type="entry name" value="DUSP"/>
    <property type="match status" value="1"/>
</dbReference>
<feature type="domain" description="DUSP" evidence="10">
    <location>
        <begin position="541"/>
        <end position="664"/>
    </location>
</feature>
<protein>
    <recommendedName>
        <fullName evidence="3">ubiquitinyl hydrolase 1</fullName>
        <ecNumber evidence="3">3.4.19.12</ecNumber>
    </recommendedName>
</protein>
<dbReference type="EMBL" id="JAPZBU010000009">
    <property type="protein sequence ID" value="KAJ5387472.1"/>
    <property type="molecule type" value="Genomic_DNA"/>
</dbReference>
<dbReference type="InterPro" id="IPR035927">
    <property type="entry name" value="DUSP-like_sf"/>
</dbReference>
<dbReference type="SUPFAM" id="SSF54001">
    <property type="entry name" value="Cysteine proteinases"/>
    <property type="match status" value="1"/>
</dbReference>
<feature type="compositionally biased region" description="Polar residues" evidence="8">
    <location>
        <begin position="1297"/>
        <end position="1308"/>
    </location>
</feature>
<dbReference type="InterPro" id="IPR038765">
    <property type="entry name" value="Papain-like_cys_pep_sf"/>
</dbReference>
<sequence length="1680" mass="187542">MPPLVITERNPIRLPEVLASWKRKILRPFIRKRVGKGKQPMRSPEESETPNEEPGTPAEESEGSGKVLGSPEWYPLTGLKIETTAISMPLGLWVRWTEFEPLESGREASAYPSAHSSLLLTDQNLFFPTSLHTLVHFICSQTCFENILKIKGKHLRPDLVFIPTILIHESKLVTTSKLVHLICNRTGLENTLKKGENISELILSSSLPFPLQSLRFAHSSRHQDTNLTFIMGPKRLATQPYSKERFESAKKLFLPGKRSATHRMNDPDHFTKGPYTLRSRSKMTLVKINPTWIDHDNDADYDPSPRRARKRKNGGKCSQPRKKQAKINTPGIILGVSEDENIDASTSVASSHMTFTSVESNEQTMGQLLVDATAFNMPESSRVEGNRLLATTSPTKRRKVSPSSPGETQRHAQAPSDPPAPSVPSLPPRRVPSSRSATSTSSPEPQPPRYVPAHLQSHVPGTRSHNGARSPTPATATAGLTLTSERERESEPSDMPTGDDTDARSPSPGVKRPASEVVDSDPDPDHEGGVSTMDTNGDGRPSIDEQIAQVQATMMSALKDRQKGYVVSMNWLKTILARSSSHSEQAGGESQDNELGPVDNSDLVLDVGPANEKFRDERSDPFTPLRPGLKQGEDFEVVPQEGWDKIKSWYGLADQSPVIVRYAHNVNQRHEDEKIEYELNPQIYTIYKLGVSSNITTKILKEKNRKPVKVLAHATKNFQKWLKEAKKETGIDKSTKVRVWKIAGSIPSANASAVTTPAVSRTVSPAPPSGLLATSKHLNVDPNAFLSLAEGNERELLNEQIKDQTDNPKYNGTMNLRMAGLVGTDVIILEEQVGKNGKWASEVLEKKLKANGLSVEKPKKDLSTLVAKSPLSSGRSTPAQETKPEPTQCLRNVEELTYYFLSGKHKSELNFDNPLGFRGALASAYGALLGQIHRQPPPPFVDPRKFRNVIKRTHPFMDSYEQQDSQEYLMALMDGVAEDLNRIVKKPAVEKPDSTDEMVTNREALEKFAATSWELYKVRNDSVMTDLFAGMYKSTLHCPNCEKVSISFDPFINLTLPIPNRQIIFREVIVQKIGQTPVKIIVEVDASQSLLAFKKEVAKRSGISHNRLVGGEVYNGTFYQYLNEANRSFREVNLKAEDDVLFMEVEGAVQDRILIPVFNRYHSGTNHNSGKPSFKPFALPFMISLTQEETRDVEAIYNKVLKQVAALTTRDIFNEKEPETNNADSNINSEDEDETASHPLAGKILQSLLRLFDMKVLAGQAFGKTLPLGRNLDNSRDYALLTSRIPAPAQPKESDNTSEGSTDGNSDASGEAEAPRSPASEIVDDWFLVEPSEALLLDWNDDAKDALFGGKDYDDEDVRGKATYLKPELLSDPEILKRKSEWDTRRTKGVSLDECLDEFGKEEILEEQESWFCPRCKTHTRAKKKFDLWSTPDVLVVHLKRFCIINRYRRMKLDTLVDFPLEELDLSRYITGPDDGKPMKYDLIGVDNHSGSMNGGHYTAYCKNFEDGRWYDFNDSSVYDIDNNKARVVSSRAYLLFYRRRSPEPLADDGQRLGSPVQNGISLDAHMSSSDESDHETSQMSLLNEGPSWSFGAMDVPTRRFDDEHNEKANNGDDDLFEDDDSNVAVGSSEAGDRMEDLRSGITSDHDVSFEDVPPLQDDGSDDELPVKELHVDEIDKMDI</sequence>
<evidence type="ECO:0000259" key="10">
    <source>
        <dbReference type="PROSITE" id="PS51283"/>
    </source>
</evidence>
<dbReference type="GO" id="GO:0016579">
    <property type="term" value="P:protein deubiquitination"/>
    <property type="evidence" value="ECO:0007669"/>
    <property type="project" value="InterPro"/>
</dbReference>
<feature type="region of interest" description="Disordered" evidence="8">
    <location>
        <begin position="1546"/>
        <end position="1680"/>
    </location>
</feature>
<evidence type="ECO:0000259" key="9">
    <source>
        <dbReference type="PROSITE" id="PS50235"/>
    </source>
</evidence>
<dbReference type="EC" id="3.4.19.12" evidence="3"/>
<dbReference type="InterPro" id="IPR050185">
    <property type="entry name" value="Ub_carboxyl-term_hydrolase"/>
</dbReference>
<dbReference type="CDD" id="cd02674">
    <property type="entry name" value="Peptidase_C19R"/>
    <property type="match status" value="1"/>
</dbReference>
<evidence type="ECO:0000313" key="11">
    <source>
        <dbReference type="EMBL" id="KAJ5387472.1"/>
    </source>
</evidence>
<feature type="compositionally biased region" description="Basic residues" evidence="8">
    <location>
        <begin position="306"/>
        <end position="325"/>
    </location>
</feature>
<evidence type="ECO:0000256" key="1">
    <source>
        <dbReference type="ARBA" id="ARBA00000707"/>
    </source>
</evidence>
<feature type="region of interest" description="Disordered" evidence="8">
    <location>
        <begin position="34"/>
        <end position="69"/>
    </location>
</feature>
<reference evidence="11" key="2">
    <citation type="journal article" date="2023" name="IMA Fungus">
        <title>Comparative genomic study of the Penicillium genus elucidates a diverse pangenome and 15 lateral gene transfer events.</title>
        <authorList>
            <person name="Petersen C."/>
            <person name="Sorensen T."/>
            <person name="Nielsen M.R."/>
            <person name="Sondergaard T.E."/>
            <person name="Sorensen J.L."/>
            <person name="Fitzpatrick D.A."/>
            <person name="Frisvad J.C."/>
            <person name="Nielsen K.L."/>
        </authorList>
    </citation>
    <scope>NUCLEOTIDE SEQUENCE</scope>
    <source>
        <strain evidence="11">IBT 29677</strain>
    </source>
</reference>
<feature type="region of interest" description="Disordered" evidence="8">
    <location>
        <begin position="380"/>
        <end position="542"/>
    </location>
</feature>
<evidence type="ECO:0000256" key="7">
    <source>
        <dbReference type="ARBA" id="ARBA00022807"/>
    </source>
</evidence>
<dbReference type="RefSeq" id="XP_056485270.1">
    <property type="nucleotide sequence ID" value="XM_056634650.1"/>
</dbReference>
<feature type="compositionally biased region" description="Polar residues" evidence="8">
    <location>
        <begin position="870"/>
        <end position="880"/>
    </location>
</feature>
<dbReference type="InterPro" id="IPR006615">
    <property type="entry name" value="Pept_C19_DUSP"/>
</dbReference>
<dbReference type="PANTHER" id="PTHR21646">
    <property type="entry name" value="UBIQUITIN CARBOXYL-TERMINAL HYDROLASE"/>
    <property type="match status" value="1"/>
</dbReference>
<comment type="catalytic activity">
    <reaction evidence="1">
        <text>Thiol-dependent hydrolysis of ester, thioester, amide, peptide and isopeptide bonds formed by the C-terminal Gly of ubiquitin (a 76-residue protein attached to proteins as an intracellular targeting signal).</text>
        <dbReference type="EC" id="3.4.19.12"/>
    </reaction>
</comment>
<accession>A0A9X0B474</accession>
<dbReference type="Pfam" id="PF00443">
    <property type="entry name" value="UCH"/>
    <property type="match status" value="1"/>
</dbReference>
<dbReference type="PROSITE" id="PS00973">
    <property type="entry name" value="USP_2"/>
    <property type="match status" value="1"/>
</dbReference>
<feature type="region of interest" description="Disordered" evidence="8">
    <location>
        <begin position="294"/>
        <end position="329"/>
    </location>
</feature>
<dbReference type="SUPFAM" id="SSF143791">
    <property type="entry name" value="DUSP-like"/>
    <property type="match status" value="1"/>
</dbReference>
<gene>
    <name evidence="11" type="ORF">N7509_010013</name>
</gene>
<dbReference type="Proteomes" id="UP001147747">
    <property type="component" value="Unassembled WGS sequence"/>
</dbReference>
<feature type="compositionally biased region" description="Basic and acidic residues" evidence="8">
    <location>
        <begin position="1665"/>
        <end position="1680"/>
    </location>
</feature>
<name>A0A9X0B474_9EURO</name>
<dbReference type="GO" id="GO:0006508">
    <property type="term" value="P:proteolysis"/>
    <property type="evidence" value="ECO:0007669"/>
    <property type="project" value="UniProtKB-KW"/>
</dbReference>
<dbReference type="Gene3D" id="3.30.2230.10">
    <property type="entry name" value="DUSP-like"/>
    <property type="match status" value="1"/>
</dbReference>
<keyword evidence="6" id="KW-0378">Hydrolase</keyword>
<dbReference type="PANTHER" id="PTHR21646:SF24">
    <property type="entry name" value="UBIQUITIN CARBOXYL-TERMINAL HYDROLASE"/>
    <property type="match status" value="1"/>
</dbReference>
<keyword evidence="4" id="KW-0645">Protease</keyword>
<dbReference type="OrthoDB" id="952271at2759"/>
<feature type="region of interest" description="Disordered" evidence="8">
    <location>
        <begin position="1283"/>
        <end position="1318"/>
    </location>
</feature>
<feature type="compositionally biased region" description="Basic and acidic residues" evidence="8">
    <location>
        <begin position="1597"/>
        <end position="1611"/>
    </location>
</feature>
<evidence type="ECO:0000256" key="4">
    <source>
        <dbReference type="ARBA" id="ARBA00022670"/>
    </source>
</evidence>
<feature type="compositionally biased region" description="Low complexity" evidence="8">
    <location>
        <begin position="471"/>
        <end position="483"/>
    </location>
</feature>
<keyword evidence="12" id="KW-1185">Reference proteome</keyword>
<keyword evidence="5" id="KW-0833">Ubl conjugation pathway</keyword>
<feature type="compositionally biased region" description="Pro residues" evidence="8">
    <location>
        <begin position="416"/>
        <end position="430"/>
    </location>
</feature>
<organism evidence="11 12">
    <name type="scientific">Penicillium cosmopolitanum</name>
    <dbReference type="NCBI Taxonomy" id="1131564"/>
    <lineage>
        <taxon>Eukaryota</taxon>
        <taxon>Fungi</taxon>
        <taxon>Dikarya</taxon>
        <taxon>Ascomycota</taxon>
        <taxon>Pezizomycotina</taxon>
        <taxon>Eurotiomycetes</taxon>
        <taxon>Eurotiomycetidae</taxon>
        <taxon>Eurotiales</taxon>
        <taxon>Aspergillaceae</taxon>
        <taxon>Penicillium</taxon>
    </lineage>
</organism>
<dbReference type="Gene3D" id="3.90.70.10">
    <property type="entry name" value="Cysteine proteinases"/>
    <property type="match status" value="2"/>
</dbReference>
<feature type="compositionally biased region" description="Acidic residues" evidence="8">
    <location>
        <begin position="1612"/>
        <end position="1622"/>
    </location>
</feature>
<comment type="similarity">
    <text evidence="2">Belongs to the peptidase C19 family.</text>
</comment>
<feature type="domain" description="USP" evidence="9">
    <location>
        <begin position="872"/>
        <end position="1541"/>
    </location>
</feature>
<keyword evidence="7" id="KW-0788">Thiol protease</keyword>
<dbReference type="Pfam" id="PF06337">
    <property type="entry name" value="DUSP"/>
    <property type="match status" value="1"/>
</dbReference>
<proteinExistence type="inferred from homology"/>
<evidence type="ECO:0000256" key="6">
    <source>
        <dbReference type="ARBA" id="ARBA00022801"/>
    </source>
</evidence>
<feature type="region of interest" description="Disordered" evidence="8">
    <location>
        <begin position="1213"/>
        <end position="1236"/>
    </location>
</feature>
<feature type="compositionally biased region" description="Low complexity" evidence="8">
    <location>
        <begin position="431"/>
        <end position="443"/>
    </location>
</feature>
<reference evidence="11" key="1">
    <citation type="submission" date="2022-12" db="EMBL/GenBank/DDBJ databases">
        <authorList>
            <person name="Petersen C."/>
        </authorList>
    </citation>
    <scope>NUCLEOTIDE SEQUENCE</scope>
    <source>
        <strain evidence="11">IBT 29677</strain>
    </source>
</reference>
<dbReference type="InterPro" id="IPR018200">
    <property type="entry name" value="USP_CS"/>
</dbReference>
<evidence type="ECO:0000256" key="3">
    <source>
        <dbReference type="ARBA" id="ARBA00012759"/>
    </source>
</evidence>
<evidence type="ECO:0000256" key="8">
    <source>
        <dbReference type="SAM" id="MobiDB-lite"/>
    </source>
</evidence>
<dbReference type="GO" id="GO:0004843">
    <property type="term" value="F:cysteine-type deubiquitinase activity"/>
    <property type="evidence" value="ECO:0007669"/>
    <property type="project" value="UniProtKB-EC"/>
</dbReference>
<feature type="compositionally biased region" description="Basic and acidic residues" evidence="8">
    <location>
        <begin position="1631"/>
        <end position="1649"/>
    </location>
</feature>
<dbReference type="GeneID" id="81373630"/>
<dbReference type="PROSITE" id="PS51283">
    <property type="entry name" value="DUSP"/>
    <property type="match status" value="1"/>
</dbReference>
<evidence type="ECO:0000256" key="5">
    <source>
        <dbReference type="ARBA" id="ARBA00022786"/>
    </source>
</evidence>
<dbReference type="InterPro" id="IPR028889">
    <property type="entry name" value="USP"/>
</dbReference>
<feature type="region of interest" description="Disordered" evidence="8">
    <location>
        <begin position="864"/>
        <end position="887"/>
    </location>
</feature>
<evidence type="ECO:0000313" key="12">
    <source>
        <dbReference type="Proteomes" id="UP001147747"/>
    </source>
</evidence>
<dbReference type="InterPro" id="IPR001394">
    <property type="entry name" value="Peptidase_C19_UCH"/>
</dbReference>
<comment type="caution">
    <text evidence="11">The sequence shown here is derived from an EMBL/GenBank/DDBJ whole genome shotgun (WGS) entry which is preliminary data.</text>
</comment>
<evidence type="ECO:0000256" key="2">
    <source>
        <dbReference type="ARBA" id="ARBA00009085"/>
    </source>
</evidence>